<keyword evidence="12" id="KW-1185">Reference proteome</keyword>
<comment type="pathway">
    <text evidence="2 9">Lipid metabolism; fatty acid biosynthesis.</text>
</comment>
<name>A0A1J1DX24_9FLAO</name>
<evidence type="ECO:0000313" key="12">
    <source>
        <dbReference type="Proteomes" id="UP000243197"/>
    </source>
</evidence>
<reference evidence="11 12" key="1">
    <citation type="submission" date="2014-03" db="EMBL/GenBank/DDBJ databases">
        <title>complete genome sequence of Flavobacteriaceae bacterium JBKA-6.</title>
        <authorList>
            <person name="Takano T."/>
            <person name="Nakamura Y."/>
            <person name="Takuma S."/>
            <person name="Yasuike M."/>
            <person name="Matsuyama T."/>
            <person name="Sakai T."/>
            <person name="Fujiwara A."/>
            <person name="Kimoto K."/>
            <person name="Fukuda Y."/>
            <person name="Kondo H."/>
            <person name="Hirono I."/>
            <person name="Nakayasu C."/>
        </authorList>
    </citation>
    <scope>NUCLEOTIDE SEQUENCE [LARGE SCALE GENOMIC DNA]</scope>
    <source>
        <strain evidence="11 12">JBKA-6</strain>
    </source>
</reference>
<dbReference type="Gene3D" id="2.40.50.100">
    <property type="match status" value="1"/>
</dbReference>
<dbReference type="InterPro" id="IPR001882">
    <property type="entry name" value="Biotin_BS"/>
</dbReference>
<dbReference type="NCBIfam" id="TIGR00531">
    <property type="entry name" value="BCCP"/>
    <property type="match status" value="1"/>
</dbReference>
<dbReference type="RefSeq" id="WP_096685361.1">
    <property type="nucleotide sequence ID" value="NZ_AP014564.1"/>
</dbReference>
<dbReference type="SUPFAM" id="SSF51230">
    <property type="entry name" value="Single hybrid motif"/>
    <property type="match status" value="1"/>
</dbReference>
<dbReference type="PRINTS" id="PR01071">
    <property type="entry name" value="ACOABIOTINCC"/>
</dbReference>
<dbReference type="InterPro" id="IPR001249">
    <property type="entry name" value="AcCoA_biotinCC"/>
</dbReference>
<keyword evidence="7 9" id="KW-0275">Fatty acid biosynthesis</keyword>
<dbReference type="Pfam" id="PF00364">
    <property type="entry name" value="Biotin_lipoyl"/>
    <property type="match status" value="1"/>
</dbReference>
<dbReference type="AlphaFoldDB" id="A0A1J1DX24"/>
<keyword evidence="4 9" id="KW-0444">Lipid biosynthesis</keyword>
<dbReference type="GO" id="GO:0003989">
    <property type="term" value="F:acetyl-CoA carboxylase activity"/>
    <property type="evidence" value="ECO:0007669"/>
    <property type="project" value="InterPro"/>
</dbReference>
<evidence type="ECO:0000256" key="8">
    <source>
        <dbReference type="ARBA" id="ARBA00023267"/>
    </source>
</evidence>
<evidence type="ECO:0000256" key="2">
    <source>
        <dbReference type="ARBA" id="ARBA00005194"/>
    </source>
</evidence>
<accession>A0A1J1DX24</accession>
<comment type="function">
    <text evidence="1 9">This protein is a component of the acetyl coenzyme A carboxylase complex; first, biotin carboxylase catalyzes the carboxylation of the carrier protein and then the transcarboxylase transfers the carboxyl group to form malonyl-CoA.</text>
</comment>
<evidence type="ECO:0000313" key="11">
    <source>
        <dbReference type="EMBL" id="BAV94407.1"/>
    </source>
</evidence>
<organism evidence="11 12">
    <name type="scientific">Ichthyobacterium seriolicida</name>
    <dbReference type="NCBI Taxonomy" id="242600"/>
    <lineage>
        <taxon>Bacteria</taxon>
        <taxon>Pseudomonadati</taxon>
        <taxon>Bacteroidota</taxon>
        <taxon>Flavobacteriia</taxon>
        <taxon>Flavobacteriales</taxon>
        <taxon>Ichthyobacteriaceae</taxon>
        <taxon>Ichthyobacterium</taxon>
    </lineage>
</organism>
<evidence type="ECO:0000256" key="6">
    <source>
        <dbReference type="ARBA" id="ARBA00023098"/>
    </source>
</evidence>
<dbReference type="CDD" id="cd06850">
    <property type="entry name" value="biotinyl_domain"/>
    <property type="match status" value="1"/>
</dbReference>
<evidence type="ECO:0000256" key="9">
    <source>
        <dbReference type="RuleBase" id="RU364072"/>
    </source>
</evidence>
<evidence type="ECO:0000256" key="1">
    <source>
        <dbReference type="ARBA" id="ARBA00003761"/>
    </source>
</evidence>
<evidence type="ECO:0000256" key="5">
    <source>
        <dbReference type="ARBA" id="ARBA00022832"/>
    </source>
</evidence>
<dbReference type="InterPro" id="IPR000089">
    <property type="entry name" value="Biotin_lipoyl"/>
</dbReference>
<dbReference type="PROSITE" id="PS50968">
    <property type="entry name" value="BIOTINYL_LIPOYL"/>
    <property type="match status" value="1"/>
</dbReference>
<dbReference type="PROSITE" id="PS00188">
    <property type="entry name" value="BIOTIN"/>
    <property type="match status" value="1"/>
</dbReference>
<evidence type="ECO:0000256" key="4">
    <source>
        <dbReference type="ARBA" id="ARBA00022516"/>
    </source>
</evidence>
<dbReference type="InterPro" id="IPR011053">
    <property type="entry name" value="Single_hybrid_motif"/>
</dbReference>
<dbReference type="Proteomes" id="UP000243197">
    <property type="component" value="Chromosome"/>
</dbReference>
<keyword evidence="5 9" id="KW-0276">Fatty acid metabolism</keyword>
<dbReference type="EMBL" id="AP014564">
    <property type="protein sequence ID" value="BAV94407.1"/>
    <property type="molecule type" value="Genomic_DNA"/>
</dbReference>
<dbReference type="GO" id="GO:0009317">
    <property type="term" value="C:acetyl-CoA carboxylase complex"/>
    <property type="evidence" value="ECO:0007669"/>
    <property type="project" value="InterPro"/>
</dbReference>
<dbReference type="KEGG" id="ise:JBKA6_0394"/>
<evidence type="ECO:0000256" key="7">
    <source>
        <dbReference type="ARBA" id="ARBA00023160"/>
    </source>
</evidence>
<evidence type="ECO:0000259" key="10">
    <source>
        <dbReference type="PROSITE" id="PS50968"/>
    </source>
</evidence>
<dbReference type="PANTHER" id="PTHR45266">
    <property type="entry name" value="OXALOACETATE DECARBOXYLASE ALPHA CHAIN"/>
    <property type="match status" value="1"/>
</dbReference>
<dbReference type="UniPathway" id="UPA00094"/>
<sequence length="165" mass="18493">MDIKEIQNLIKLVSKSDVSELSLENDGFKITIKTNKSIENNILYQNTSLHPSDYPSIISHQDNKTPVIKSDIDTVKTEKDGKKENLLTIKSPMIGTFYRSPSPDKDMFVKVGDLVSKGDVVCIVEAMKLFNEIESEYSGKIVEVLVDNLAPVEFDQPLFLIEPSS</sequence>
<keyword evidence="6 9" id="KW-0443">Lipid metabolism</keyword>
<proteinExistence type="predicted"/>
<dbReference type="OrthoDB" id="9811735at2"/>
<dbReference type="InterPro" id="IPR050709">
    <property type="entry name" value="Biotin_Carboxyl_Carrier/Decarb"/>
</dbReference>
<keyword evidence="8 9" id="KW-0092">Biotin</keyword>
<evidence type="ECO:0000256" key="3">
    <source>
        <dbReference type="ARBA" id="ARBA00017562"/>
    </source>
</evidence>
<protein>
    <recommendedName>
        <fullName evidence="3 9">Biotin carboxyl carrier protein of acetyl-CoA carboxylase</fullName>
    </recommendedName>
</protein>
<dbReference type="PANTHER" id="PTHR45266:SF3">
    <property type="entry name" value="OXALOACETATE DECARBOXYLASE ALPHA CHAIN"/>
    <property type="match status" value="1"/>
</dbReference>
<gene>
    <name evidence="11" type="ORF">JBKA6_0394</name>
</gene>
<feature type="domain" description="Lipoyl-binding" evidence="10">
    <location>
        <begin position="86"/>
        <end position="162"/>
    </location>
</feature>
<dbReference type="GO" id="GO:0006633">
    <property type="term" value="P:fatty acid biosynthetic process"/>
    <property type="evidence" value="ECO:0007669"/>
    <property type="project" value="UniProtKB-UniPathway"/>
</dbReference>